<evidence type="ECO:0000259" key="1">
    <source>
        <dbReference type="Pfam" id="PF01370"/>
    </source>
</evidence>
<name>A0A1M6QWB8_9AQUI</name>
<dbReference type="GO" id="GO:0044877">
    <property type="term" value="F:protein-containing complex binding"/>
    <property type="evidence" value="ECO:0007669"/>
    <property type="project" value="TreeGrafter"/>
</dbReference>
<dbReference type="InterPro" id="IPR036291">
    <property type="entry name" value="NAD(P)-bd_dom_sf"/>
</dbReference>
<dbReference type="InterPro" id="IPR051207">
    <property type="entry name" value="ComplexI_NDUFA9_subunit"/>
</dbReference>
<reference evidence="2 3" key="1">
    <citation type="submission" date="2016-11" db="EMBL/GenBank/DDBJ databases">
        <authorList>
            <person name="Jaros S."/>
            <person name="Januszkiewicz K."/>
            <person name="Wedrychowicz H."/>
        </authorList>
    </citation>
    <scope>NUCLEOTIDE SEQUENCE [LARGE SCALE GENOMIC DNA]</scope>
    <source>
        <strain evidence="2 3">DSM 19557</strain>
    </source>
</reference>
<dbReference type="STRING" id="381751.SAMN05444391_0419"/>
<evidence type="ECO:0000313" key="2">
    <source>
        <dbReference type="EMBL" id="SHK24367.1"/>
    </source>
</evidence>
<organism evidence="2 3">
    <name type="scientific">Thermocrinis minervae</name>
    <dbReference type="NCBI Taxonomy" id="381751"/>
    <lineage>
        <taxon>Bacteria</taxon>
        <taxon>Pseudomonadati</taxon>
        <taxon>Aquificota</taxon>
        <taxon>Aquificia</taxon>
        <taxon>Aquificales</taxon>
        <taxon>Aquificaceae</taxon>
        <taxon>Thermocrinis</taxon>
    </lineage>
</organism>
<gene>
    <name evidence="2" type="ORF">SAMN05444391_0419</name>
</gene>
<sequence length="309" mass="35758">MKVIVTGATGFVGRYIVRKLLEDSHEVALLVRNKEKAQRIFGERVKVYQVNFESRESLRQAFESFRPEGVVHLIGILTESRRKGITFKKVHYLYSKLLYEVCREFQVKRVVHMSSLGTHPRAPSDYHQTKYMAEQELINSGISYAIMRPSIILGPEQKLFSQMWVITKYIRLLAIPKPDLLFQPVDVRDVACAFSEALKDPQTGMYELCGTKRVRFRDLLEDIFNFWRRKVLILPIPKSFAFVGGLLAERIMDEPLISSDQVLMMWRDNVCGLDEGVVSEGVKALCGRDPIPYEESLMWSLEEFEKSIR</sequence>
<feature type="domain" description="NAD-dependent epimerase/dehydratase" evidence="1">
    <location>
        <begin position="3"/>
        <end position="203"/>
    </location>
</feature>
<keyword evidence="3" id="KW-1185">Reference proteome</keyword>
<dbReference type="SUPFAM" id="SSF51735">
    <property type="entry name" value="NAD(P)-binding Rossmann-fold domains"/>
    <property type="match status" value="1"/>
</dbReference>
<dbReference type="PANTHER" id="PTHR12126:SF11">
    <property type="entry name" value="NADH DEHYDROGENASE [UBIQUINONE] 1 ALPHA SUBCOMPLEX SUBUNIT 9, MITOCHONDRIAL"/>
    <property type="match status" value="1"/>
</dbReference>
<dbReference type="EMBL" id="LT670846">
    <property type="protein sequence ID" value="SHK24367.1"/>
    <property type="molecule type" value="Genomic_DNA"/>
</dbReference>
<dbReference type="RefSeq" id="WP_079653590.1">
    <property type="nucleotide sequence ID" value="NZ_LT670846.1"/>
</dbReference>
<proteinExistence type="predicted"/>
<dbReference type="InterPro" id="IPR001509">
    <property type="entry name" value="Epimerase_deHydtase"/>
</dbReference>
<dbReference type="AlphaFoldDB" id="A0A1M6QWB8"/>
<dbReference type="Gene3D" id="3.40.50.720">
    <property type="entry name" value="NAD(P)-binding Rossmann-like Domain"/>
    <property type="match status" value="1"/>
</dbReference>
<dbReference type="PANTHER" id="PTHR12126">
    <property type="entry name" value="NADH-UBIQUINONE OXIDOREDUCTASE 39 KDA SUBUNIT-RELATED"/>
    <property type="match status" value="1"/>
</dbReference>
<dbReference type="Pfam" id="PF01370">
    <property type="entry name" value="Epimerase"/>
    <property type="match status" value="1"/>
</dbReference>
<evidence type="ECO:0000313" key="3">
    <source>
        <dbReference type="Proteomes" id="UP000189810"/>
    </source>
</evidence>
<dbReference type="OrthoDB" id="9807212at2"/>
<dbReference type="Proteomes" id="UP000189810">
    <property type="component" value="Chromosome I"/>
</dbReference>
<protein>
    <submittedName>
        <fullName evidence="2">NADH dehydrogenase</fullName>
    </submittedName>
</protein>
<accession>A0A1M6QWB8</accession>